<dbReference type="Pfam" id="PF13561">
    <property type="entry name" value="adh_short_C2"/>
    <property type="match status" value="1"/>
</dbReference>
<dbReference type="GO" id="GO:0016491">
    <property type="term" value="F:oxidoreductase activity"/>
    <property type="evidence" value="ECO:0007669"/>
    <property type="project" value="UniProtKB-KW"/>
</dbReference>
<reference evidence="4" key="1">
    <citation type="submission" date="2016-10" db="EMBL/GenBank/DDBJ databases">
        <authorList>
            <person name="Varghese N."/>
            <person name="Submissions S."/>
        </authorList>
    </citation>
    <scope>NUCLEOTIDE SEQUENCE [LARGE SCALE GENOMIC DNA]</scope>
    <source>
        <strain evidence="4">OK042</strain>
    </source>
</reference>
<sequence>MKVAILTGASSGIGFAVAKQLAEEGYKLIVGSRRPEESVEKLKALGATVVGVSGDLAEEQTTRLLIEEAERFGRLDALLLNHGGPPIKPLMEVSDEEWERYFRLMVTGPLRLLRKAVPLLQKSGGGRVVAVTSFTVKSPYPGIVLSNSLRAALVNALKTAALELGRDGILINMVAPGYILTERIREWNASYASQEGENPEEIARRTTEKIPLGRYGKPEEIAETIAFLLTKNSYVSGQQLLVDGGLVAAN</sequence>
<evidence type="ECO:0000256" key="2">
    <source>
        <dbReference type="ARBA" id="ARBA00023002"/>
    </source>
</evidence>
<dbReference type="AlphaFoldDB" id="A0A1I3ZBA3"/>
<name>A0A1I3ZBA3_9BACL</name>
<dbReference type="Proteomes" id="UP000198915">
    <property type="component" value="Unassembled WGS sequence"/>
</dbReference>
<dbReference type="SUPFAM" id="SSF51735">
    <property type="entry name" value="NAD(P)-binding Rossmann-fold domains"/>
    <property type="match status" value="1"/>
</dbReference>
<organism evidence="3 4">
    <name type="scientific">Brevibacillus centrosporus</name>
    <dbReference type="NCBI Taxonomy" id="54910"/>
    <lineage>
        <taxon>Bacteria</taxon>
        <taxon>Bacillati</taxon>
        <taxon>Bacillota</taxon>
        <taxon>Bacilli</taxon>
        <taxon>Bacillales</taxon>
        <taxon>Paenibacillaceae</taxon>
        <taxon>Brevibacillus</taxon>
    </lineage>
</organism>
<evidence type="ECO:0000256" key="1">
    <source>
        <dbReference type="ARBA" id="ARBA00006484"/>
    </source>
</evidence>
<accession>A0A1I3ZBA3</accession>
<dbReference type="InterPro" id="IPR050259">
    <property type="entry name" value="SDR"/>
</dbReference>
<dbReference type="PANTHER" id="PTHR42879">
    <property type="entry name" value="3-OXOACYL-(ACYL-CARRIER-PROTEIN) REDUCTASE"/>
    <property type="match status" value="1"/>
</dbReference>
<gene>
    <name evidence="3" type="ORF">SAMN05518846_1131</name>
</gene>
<keyword evidence="2" id="KW-0560">Oxidoreductase</keyword>
<dbReference type="GO" id="GO:0008206">
    <property type="term" value="P:bile acid metabolic process"/>
    <property type="evidence" value="ECO:0007669"/>
    <property type="project" value="UniProtKB-ARBA"/>
</dbReference>
<dbReference type="Gene3D" id="3.40.50.720">
    <property type="entry name" value="NAD(P)-binding Rossmann-like Domain"/>
    <property type="match status" value="1"/>
</dbReference>
<keyword evidence="4" id="KW-1185">Reference proteome</keyword>
<evidence type="ECO:0000313" key="4">
    <source>
        <dbReference type="Proteomes" id="UP000198915"/>
    </source>
</evidence>
<dbReference type="EMBL" id="FORT01000013">
    <property type="protein sequence ID" value="SFK41347.1"/>
    <property type="molecule type" value="Genomic_DNA"/>
</dbReference>
<dbReference type="RefSeq" id="WP_092272552.1">
    <property type="nucleotide sequence ID" value="NZ_BJOE01000083.1"/>
</dbReference>
<comment type="similarity">
    <text evidence="1">Belongs to the short-chain dehydrogenases/reductases (SDR) family.</text>
</comment>
<proteinExistence type="inferred from homology"/>
<evidence type="ECO:0000313" key="3">
    <source>
        <dbReference type="EMBL" id="SFK41347.1"/>
    </source>
</evidence>
<dbReference type="FunFam" id="3.40.50.720:FF:000084">
    <property type="entry name" value="Short-chain dehydrogenase reductase"/>
    <property type="match status" value="1"/>
</dbReference>
<protein>
    <submittedName>
        <fullName evidence="3">3-oxoacyl-[acyl-carrier protein] reductase</fullName>
    </submittedName>
</protein>
<dbReference type="PANTHER" id="PTHR42879:SF6">
    <property type="entry name" value="NADPH-DEPENDENT REDUCTASE BACG"/>
    <property type="match status" value="1"/>
</dbReference>
<dbReference type="STRING" id="1884381.SAMN05518846_1131"/>
<dbReference type="PRINTS" id="PR00081">
    <property type="entry name" value="GDHRDH"/>
</dbReference>
<dbReference type="InterPro" id="IPR002347">
    <property type="entry name" value="SDR_fam"/>
</dbReference>
<dbReference type="InterPro" id="IPR036291">
    <property type="entry name" value="NAD(P)-bd_dom_sf"/>
</dbReference>